<evidence type="ECO:0000313" key="2">
    <source>
        <dbReference type="Proteomes" id="UP000260644"/>
    </source>
</evidence>
<evidence type="ECO:0000313" key="1">
    <source>
        <dbReference type="EMBL" id="RFS21792.1"/>
    </source>
</evidence>
<comment type="caution">
    <text evidence="1">The sequence shown here is derived from an EMBL/GenBank/DDBJ whole genome shotgun (WGS) entry which is preliminary data.</text>
</comment>
<reference evidence="1 2" key="1">
    <citation type="submission" date="2018-07" db="EMBL/GenBank/DDBJ databases">
        <title>Chitinophaga K2CV101002-2 sp. nov., isolated from a monsoon evergreen broad-leaved forest soil.</title>
        <authorList>
            <person name="Lv Y."/>
        </authorList>
    </citation>
    <scope>NUCLEOTIDE SEQUENCE [LARGE SCALE GENOMIC DNA]</scope>
    <source>
        <strain evidence="1 2">GDMCC 1.1288</strain>
    </source>
</reference>
<gene>
    <name evidence="1" type="ORF">DVR12_14125</name>
</gene>
<protein>
    <submittedName>
        <fullName evidence="1">MarR family transcriptional regulator</fullName>
    </submittedName>
</protein>
<dbReference type="OrthoDB" id="155998at2"/>
<accession>A0A3E1Y8Q6</accession>
<dbReference type="AlphaFoldDB" id="A0A3E1Y8Q6"/>
<dbReference type="Proteomes" id="UP000260644">
    <property type="component" value="Unassembled WGS sequence"/>
</dbReference>
<dbReference type="InterPro" id="IPR036388">
    <property type="entry name" value="WH-like_DNA-bd_sf"/>
</dbReference>
<proteinExistence type="predicted"/>
<sequence length="212" mass="23426">MGNLMGDVNKALLFLKINGPQPLCNIAEELNVTMEGARHQLLKLASEGLVDFRSESKGRGRPQQIWSISEAGQSKFPDKHAELAQKLLSKMEHIMGKDAVKNLVDANCQDAQDKYRKELEGISGLEEKIKCLASLREAEGYMASYESTENGFLLIENNCPIGGAAMNCPRFCHAELNTFQALFGKSVTVTRVDHMLSGQHRCSYAITPVNPK</sequence>
<keyword evidence="2" id="KW-1185">Reference proteome</keyword>
<dbReference type="Gene3D" id="1.10.10.10">
    <property type="entry name" value="Winged helix-like DNA-binding domain superfamily/Winged helix DNA-binding domain"/>
    <property type="match status" value="1"/>
</dbReference>
<dbReference type="EMBL" id="QPMM01000007">
    <property type="protein sequence ID" value="RFS21792.1"/>
    <property type="molecule type" value="Genomic_DNA"/>
</dbReference>
<dbReference type="SUPFAM" id="SSF46785">
    <property type="entry name" value="Winged helix' DNA-binding domain"/>
    <property type="match status" value="1"/>
</dbReference>
<dbReference type="InterPro" id="IPR036390">
    <property type="entry name" value="WH_DNA-bd_sf"/>
</dbReference>
<organism evidence="1 2">
    <name type="scientific">Chitinophaga silvatica</name>
    <dbReference type="NCBI Taxonomy" id="2282649"/>
    <lineage>
        <taxon>Bacteria</taxon>
        <taxon>Pseudomonadati</taxon>
        <taxon>Bacteroidota</taxon>
        <taxon>Chitinophagia</taxon>
        <taxon>Chitinophagales</taxon>
        <taxon>Chitinophagaceae</taxon>
        <taxon>Chitinophaga</taxon>
    </lineage>
</organism>
<dbReference type="RefSeq" id="WP_116976356.1">
    <property type="nucleotide sequence ID" value="NZ_QPMM01000007.1"/>
</dbReference>
<name>A0A3E1Y8Q6_9BACT</name>